<dbReference type="PROSITE" id="PS51257">
    <property type="entry name" value="PROKAR_LIPOPROTEIN"/>
    <property type="match status" value="1"/>
</dbReference>
<comment type="caution">
    <text evidence="3">The sequence shown here is derived from an EMBL/GenBank/DDBJ whole genome shotgun (WGS) entry which is preliminary data.</text>
</comment>
<feature type="chain" id="PRO_5015618180" description="SGNH/GDSL hydrolase family protein" evidence="2">
    <location>
        <begin position="18"/>
        <end position="332"/>
    </location>
</feature>
<proteinExistence type="predicted"/>
<gene>
    <name evidence="3" type="ORF">C5Y93_02120</name>
</gene>
<sequence>MKLNLRVFLAVALLAFAACLLGSLAIPHDPYIRYQRFGDTIFDHLIANYRRIHNDERPIDVVFLGSSRTGGAVDAELVSELLQEKQLDLNVENFSIPAAGWDQRIVQLQELLSKKKVKLVVFGVVERLPRDGHQAFADLATSADLLDAPLLVNRNLPKAWARMPYRQIELAMASVVPEAFGYTADITQEIKLSQELVLDDGNGPTPHPGEEGGESLEEESKRRKREIRPPILPDEYSFLEFGVSQYYLKQLQELSVQHNFKIAFVYFPFYEGYQSPGDLEYLEKFGPVWRATFYMHDPESYRDAAHTSKKPVKDIAKWVADKIEARLEDDEK</sequence>
<evidence type="ECO:0000313" key="3">
    <source>
        <dbReference type="EMBL" id="PQO47861.1"/>
    </source>
</evidence>
<name>A0A2S8GU05_9BACT</name>
<dbReference type="SUPFAM" id="SSF52266">
    <property type="entry name" value="SGNH hydrolase"/>
    <property type="match status" value="1"/>
</dbReference>
<protein>
    <recommendedName>
        <fullName evidence="5">SGNH/GDSL hydrolase family protein</fullName>
    </recommendedName>
</protein>
<feature type="region of interest" description="Disordered" evidence="1">
    <location>
        <begin position="198"/>
        <end position="226"/>
    </location>
</feature>
<evidence type="ECO:0000256" key="2">
    <source>
        <dbReference type="SAM" id="SignalP"/>
    </source>
</evidence>
<reference evidence="3 4" key="1">
    <citation type="submission" date="2018-02" db="EMBL/GenBank/DDBJ databases">
        <title>Comparative genomes isolates from brazilian mangrove.</title>
        <authorList>
            <person name="Araujo J.E."/>
            <person name="Taketani R.G."/>
            <person name="Silva M.C.P."/>
            <person name="Loureco M.V."/>
            <person name="Andreote F.D."/>
        </authorList>
    </citation>
    <scope>NUCLEOTIDE SEQUENCE [LARGE SCALE GENOMIC DNA]</scope>
    <source>
        <strain evidence="3 4">Nap-Phe MGV</strain>
    </source>
</reference>
<dbReference type="RefSeq" id="WP_105333733.1">
    <property type="nucleotide sequence ID" value="NZ_PUHZ01000003.1"/>
</dbReference>
<evidence type="ECO:0000256" key="1">
    <source>
        <dbReference type="SAM" id="MobiDB-lite"/>
    </source>
</evidence>
<accession>A0A2S8GU05</accession>
<dbReference type="OrthoDB" id="7060727at2"/>
<dbReference type="Proteomes" id="UP000237819">
    <property type="component" value="Unassembled WGS sequence"/>
</dbReference>
<organism evidence="3 4">
    <name type="scientific">Blastopirellula marina</name>
    <dbReference type="NCBI Taxonomy" id="124"/>
    <lineage>
        <taxon>Bacteria</taxon>
        <taxon>Pseudomonadati</taxon>
        <taxon>Planctomycetota</taxon>
        <taxon>Planctomycetia</taxon>
        <taxon>Pirellulales</taxon>
        <taxon>Pirellulaceae</taxon>
        <taxon>Blastopirellula</taxon>
    </lineage>
</organism>
<keyword evidence="2" id="KW-0732">Signal</keyword>
<evidence type="ECO:0008006" key="5">
    <source>
        <dbReference type="Google" id="ProtNLM"/>
    </source>
</evidence>
<evidence type="ECO:0000313" key="4">
    <source>
        <dbReference type="Proteomes" id="UP000237819"/>
    </source>
</evidence>
<dbReference type="AlphaFoldDB" id="A0A2S8GU05"/>
<dbReference type="EMBL" id="PUHZ01000003">
    <property type="protein sequence ID" value="PQO47861.1"/>
    <property type="molecule type" value="Genomic_DNA"/>
</dbReference>
<feature type="signal peptide" evidence="2">
    <location>
        <begin position="1"/>
        <end position="17"/>
    </location>
</feature>